<proteinExistence type="predicted"/>
<dbReference type="InterPro" id="IPR014347">
    <property type="entry name" value="Tautomerase/MIF_sf"/>
</dbReference>
<dbReference type="SUPFAM" id="SSF55331">
    <property type="entry name" value="Tautomerase/MIF"/>
    <property type="match status" value="1"/>
</dbReference>
<evidence type="ECO:0008006" key="3">
    <source>
        <dbReference type="Google" id="ProtNLM"/>
    </source>
</evidence>
<dbReference type="EMBL" id="MYFO01000012">
    <property type="protein sequence ID" value="TFE87840.1"/>
    <property type="molecule type" value="Genomic_DNA"/>
</dbReference>
<comment type="caution">
    <text evidence="1">The sequence shown here is derived from an EMBL/GenBank/DDBJ whole genome shotgun (WGS) entry which is preliminary data.</text>
</comment>
<gene>
    <name evidence="1" type="ORF">B5M42_11585</name>
</gene>
<evidence type="ECO:0000313" key="2">
    <source>
        <dbReference type="Proteomes" id="UP000298246"/>
    </source>
</evidence>
<name>A0A4Y8Q4D3_9BACL</name>
<dbReference type="AlphaFoldDB" id="A0A4Y8Q4D3"/>
<accession>A0A4Y8Q4D3</accession>
<keyword evidence="2" id="KW-1185">Reference proteome</keyword>
<dbReference type="Pfam" id="PF08921">
    <property type="entry name" value="DUF1904"/>
    <property type="match status" value="1"/>
</dbReference>
<dbReference type="OrthoDB" id="5587545at2"/>
<reference evidence="1 2" key="1">
    <citation type="submission" date="2017-03" db="EMBL/GenBank/DDBJ databases">
        <title>Isolation of Levoglucosan Utilizing Bacteria.</title>
        <authorList>
            <person name="Arya A.S."/>
        </authorList>
    </citation>
    <scope>NUCLEOTIDE SEQUENCE [LARGE SCALE GENOMIC DNA]</scope>
    <source>
        <strain evidence="1 2">MEC069</strain>
    </source>
</reference>
<dbReference type="Proteomes" id="UP000298246">
    <property type="component" value="Unassembled WGS sequence"/>
</dbReference>
<evidence type="ECO:0000313" key="1">
    <source>
        <dbReference type="EMBL" id="TFE87840.1"/>
    </source>
</evidence>
<protein>
    <recommendedName>
        <fullName evidence="3">DUF1904 domain-containing protein</fullName>
    </recommendedName>
</protein>
<dbReference type="InterPro" id="IPR015017">
    <property type="entry name" value="DUF1904"/>
</dbReference>
<sequence length="113" mass="12404">MPRLSFRGITVEQLCAVSEPLVAELAAICECGTDNFTLECIQAVAVSEGKTVAAFPFVEVGWFERGASVRQRFANAVFRHVKGTGVADMEVAFVTYRPSAYYMDEDQPCGEEN</sequence>
<dbReference type="RefSeq" id="WP_134752925.1">
    <property type="nucleotide sequence ID" value="NZ_MYFO02000012.1"/>
</dbReference>
<dbReference type="Gene3D" id="3.30.429.10">
    <property type="entry name" value="Macrophage Migration Inhibitory Factor"/>
    <property type="match status" value="1"/>
</dbReference>
<organism evidence="1 2">
    <name type="scientific">Paenibacillus athensensis</name>
    <dbReference type="NCBI Taxonomy" id="1967502"/>
    <lineage>
        <taxon>Bacteria</taxon>
        <taxon>Bacillati</taxon>
        <taxon>Bacillota</taxon>
        <taxon>Bacilli</taxon>
        <taxon>Bacillales</taxon>
        <taxon>Paenibacillaceae</taxon>
        <taxon>Paenibacillus</taxon>
    </lineage>
</organism>